<dbReference type="InterPro" id="IPR052487">
    <property type="entry name" value="Galactose-binding_lectin"/>
</dbReference>
<evidence type="ECO:0000259" key="2">
    <source>
        <dbReference type="Pfam" id="PF09458"/>
    </source>
</evidence>
<feature type="compositionally biased region" description="Acidic residues" evidence="1">
    <location>
        <begin position="1"/>
        <end position="11"/>
    </location>
</feature>
<organism evidence="3 4">
    <name type="scientific">Choiromyces venosus 120613-1</name>
    <dbReference type="NCBI Taxonomy" id="1336337"/>
    <lineage>
        <taxon>Eukaryota</taxon>
        <taxon>Fungi</taxon>
        <taxon>Dikarya</taxon>
        <taxon>Ascomycota</taxon>
        <taxon>Pezizomycotina</taxon>
        <taxon>Pezizomycetes</taxon>
        <taxon>Pezizales</taxon>
        <taxon>Tuberaceae</taxon>
        <taxon>Choiromyces</taxon>
    </lineage>
</organism>
<accession>A0A3N4JKC8</accession>
<evidence type="ECO:0000313" key="3">
    <source>
        <dbReference type="EMBL" id="RPA97737.1"/>
    </source>
</evidence>
<evidence type="ECO:0000313" key="4">
    <source>
        <dbReference type="Proteomes" id="UP000276215"/>
    </source>
</evidence>
<gene>
    <name evidence="3" type="ORF">L873DRAFT_1689566</name>
</gene>
<keyword evidence="4" id="KW-1185">Reference proteome</keyword>
<dbReference type="Gene3D" id="2.60.40.2080">
    <property type="match status" value="3"/>
</dbReference>
<dbReference type="OrthoDB" id="291007at2759"/>
<dbReference type="GO" id="GO:0046871">
    <property type="term" value="F:N-acetylgalactosamine binding"/>
    <property type="evidence" value="ECO:0007669"/>
    <property type="project" value="TreeGrafter"/>
</dbReference>
<dbReference type="Proteomes" id="UP000276215">
    <property type="component" value="Unassembled WGS sequence"/>
</dbReference>
<dbReference type="GO" id="GO:0030247">
    <property type="term" value="F:polysaccharide binding"/>
    <property type="evidence" value="ECO:0007669"/>
    <property type="project" value="TreeGrafter"/>
</dbReference>
<dbReference type="GO" id="GO:0070492">
    <property type="term" value="F:oligosaccharide binding"/>
    <property type="evidence" value="ECO:0007669"/>
    <property type="project" value="TreeGrafter"/>
</dbReference>
<dbReference type="InterPro" id="IPR037221">
    <property type="entry name" value="H-type_lectin_dom_sf"/>
</dbReference>
<feature type="domain" description="H-type lectin" evidence="2">
    <location>
        <begin position="236"/>
        <end position="300"/>
    </location>
</feature>
<dbReference type="EMBL" id="ML120401">
    <property type="protein sequence ID" value="RPA97737.1"/>
    <property type="molecule type" value="Genomic_DNA"/>
</dbReference>
<name>A0A3N4JKC8_9PEZI</name>
<protein>
    <recommendedName>
        <fullName evidence="2">H-type lectin domain-containing protein</fullName>
    </recommendedName>
</protein>
<dbReference type="InterPro" id="IPR019019">
    <property type="entry name" value="H-type_lectin_domain"/>
</dbReference>
<dbReference type="Pfam" id="PF09458">
    <property type="entry name" value="H_lectin"/>
    <property type="match status" value="2"/>
</dbReference>
<feature type="compositionally biased region" description="Pro residues" evidence="1">
    <location>
        <begin position="14"/>
        <end position="27"/>
    </location>
</feature>
<dbReference type="GO" id="GO:0098609">
    <property type="term" value="P:cell-cell adhesion"/>
    <property type="evidence" value="ECO:0007669"/>
    <property type="project" value="TreeGrafter"/>
</dbReference>
<evidence type="ECO:0000256" key="1">
    <source>
        <dbReference type="SAM" id="MobiDB-lite"/>
    </source>
</evidence>
<dbReference type="GO" id="GO:0009986">
    <property type="term" value="C:cell surface"/>
    <property type="evidence" value="ECO:0007669"/>
    <property type="project" value="TreeGrafter"/>
</dbReference>
<dbReference type="AlphaFoldDB" id="A0A3N4JKC8"/>
<dbReference type="PANTHER" id="PTHR46938">
    <property type="entry name" value="DISCOIDIN-1 SUBUNIT A-RELATED-RELATED"/>
    <property type="match status" value="1"/>
</dbReference>
<dbReference type="GO" id="GO:0098636">
    <property type="term" value="C:protein complex involved in cell adhesion"/>
    <property type="evidence" value="ECO:0007669"/>
    <property type="project" value="TreeGrafter"/>
</dbReference>
<dbReference type="STRING" id="1336337.A0A3N4JKC8"/>
<proteinExistence type="predicted"/>
<reference evidence="3 4" key="1">
    <citation type="journal article" date="2018" name="Nat. Ecol. Evol.">
        <title>Pezizomycetes genomes reveal the molecular basis of ectomycorrhizal truffle lifestyle.</title>
        <authorList>
            <person name="Murat C."/>
            <person name="Payen T."/>
            <person name="Noel B."/>
            <person name="Kuo A."/>
            <person name="Morin E."/>
            <person name="Chen J."/>
            <person name="Kohler A."/>
            <person name="Krizsan K."/>
            <person name="Balestrini R."/>
            <person name="Da Silva C."/>
            <person name="Montanini B."/>
            <person name="Hainaut M."/>
            <person name="Levati E."/>
            <person name="Barry K.W."/>
            <person name="Belfiori B."/>
            <person name="Cichocki N."/>
            <person name="Clum A."/>
            <person name="Dockter R.B."/>
            <person name="Fauchery L."/>
            <person name="Guy J."/>
            <person name="Iotti M."/>
            <person name="Le Tacon F."/>
            <person name="Lindquist E.A."/>
            <person name="Lipzen A."/>
            <person name="Malagnac F."/>
            <person name="Mello A."/>
            <person name="Molinier V."/>
            <person name="Miyauchi S."/>
            <person name="Poulain J."/>
            <person name="Riccioni C."/>
            <person name="Rubini A."/>
            <person name="Sitrit Y."/>
            <person name="Splivallo R."/>
            <person name="Traeger S."/>
            <person name="Wang M."/>
            <person name="Zifcakova L."/>
            <person name="Wipf D."/>
            <person name="Zambonelli A."/>
            <person name="Paolocci F."/>
            <person name="Nowrousian M."/>
            <person name="Ottonello S."/>
            <person name="Baldrian P."/>
            <person name="Spatafora J.W."/>
            <person name="Henrissat B."/>
            <person name="Nagy L.G."/>
            <person name="Aury J.M."/>
            <person name="Wincker P."/>
            <person name="Grigoriev I.V."/>
            <person name="Bonfante P."/>
            <person name="Martin F.M."/>
        </authorList>
    </citation>
    <scope>NUCLEOTIDE SEQUENCE [LARGE SCALE GENOMIC DNA]</scope>
    <source>
        <strain evidence="3 4">120613-1</strain>
    </source>
</reference>
<feature type="domain" description="H-type lectin" evidence="2">
    <location>
        <begin position="143"/>
        <end position="205"/>
    </location>
</feature>
<dbReference type="SUPFAM" id="SSF141086">
    <property type="entry name" value="Agglutinin HPA-like"/>
    <property type="match status" value="3"/>
</dbReference>
<sequence>MADIIPEDDNPLDWTPPPSDDLPPPPPGLQIGAFSSLEVRVWCHQSKEVSLKISYERPYPGPPGLVLALTGLDLEFSSPHLAVSASDICSSSFTANVRSRQPYHSGSLSWLAIPPEDKDFQYGTVRAETKSVGEDRPSRTVIRPVQFQRNFSSPPKVILWLSEVELGQCIRISTQRIHTYGFSVRLETKDPAKTVNDAMVSWVAYPADMPGIFSGTASTEAQRPTTSPQLYNTGYIRFPEGVFKKTPRVMVALNYLDCGSKPNPRIRVQCSNVSIFGMTWEANAWCDTIVSGAGISYLAFGESGRFLSKGVDV</sequence>
<feature type="region of interest" description="Disordered" evidence="1">
    <location>
        <begin position="1"/>
        <end position="27"/>
    </location>
</feature>